<dbReference type="PANTHER" id="PTHR33018">
    <property type="entry name" value="OS10G0338966 PROTEIN-RELATED"/>
    <property type="match status" value="1"/>
</dbReference>
<feature type="domain" description="DUF8039" evidence="3">
    <location>
        <begin position="732"/>
        <end position="811"/>
    </location>
</feature>
<dbReference type="InterPro" id="IPR004252">
    <property type="entry name" value="Probable_transposase_24"/>
</dbReference>
<dbReference type="Proteomes" id="UP000321393">
    <property type="component" value="Unassembled WGS sequence"/>
</dbReference>
<dbReference type="EMBL" id="SSTE01019218">
    <property type="protein sequence ID" value="KAA0036852.1"/>
    <property type="molecule type" value="Genomic_DNA"/>
</dbReference>
<dbReference type="PANTHER" id="PTHR33018:SF34">
    <property type="entry name" value="OS02G0472350 PROTEIN"/>
    <property type="match status" value="1"/>
</dbReference>
<sequence>MHVEKNVCESILGTLLDINGKSKDGVNARKDLQLLKIRPDLYPQDCGGRTYLPLAPHTLSKSEKKLFCSRLYKLKFPDGYSSNISKCVPLDECKVMGLKSHDYHVLMQQLLSVVLKGLLPKDSSVEGYSELLKWLANGPRKNAMSYTGYIINGKRFHTKSVEKSTQNNGVVVDATTLCRSSAKDKSQVIDVVAYYGVLQEIVLLDYYVYQLPIFKCDWANVRNGVKVEKGFTLVNLHQTPPRGFHDLEMYDENYDDTLVSNENISNAVEDVDESDELTYARQDCEDTMALKVKGKRSSTRRKLIVDSLRLPNEENMESSPIDVHPNTLSPKPSDKIVEGNPILDSPAARTRLAIRWQATTSNVNGFEEPPLETTTLPNEKAVEDHVIDEEPPFETMILQKKTRGPTKMKTISVEKQSRVDIVFNEYGQPIGDESVGLASFLEPLVREVVPVNLENWLKLPTRLKVVLWKSIQSRYNVEDWQKKFFFQKMGRLWRAGKSRLVKQIQDAPTKDAILKLMPDNLQSVDDWMDFVSEKTSATFKLKSEKYKAMKKKQLPHTCSRKGYARLAEEMRKSSSDPSSVTRVALWTKAHKRKDGQPVNSQVAKTLDRIEQTEAETTVSTTNVVDDALSKVLGPDHGHVRGFGFGVTRSKLSLLSQQDHKYKVLEKEYLKMKEEMVEMKTMKDEMIEMKALMLSYLKKQTEPSEELSNATASVLKQLNIPPMPSPLNINNNSQTKCKLLDWYGSGEIVAEGRWSSNDPTTLVHHVPIGPHAIRVWVDVAKKPNAYLWRPTSEMTCIEEALGSTVTWPSDKVNEMESSSPVD</sequence>
<proteinExistence type="predicted"/>
<name>A0A5A7T097_CUCMM</name>
<reference evidence="4 5" key="1">
    <citation type="submission" date="2019-08" db="EMBL/GenBank/DDBJ databases">
        <title>Draft genome sequences of two oriental melons (Cucumis melo L. var makuwa).</title>
        <authorList>
            <person name="Kwon S.-Y."/>
        </authorList>
    </citation>
    <scope>NUCLEOTIDE SEQUENCE [LARGE SCALE GENOMIC DNA]</scope>
    <source>
        <strain evidence="5">cv. SW 3</strain>
        <tissue evidence="4">Leaf</tissue>
    </source>
</reference>
<accession>A0A5A7T097</accession>
<dbReference type="Pfam" id="PF26133">
    <property type="entry name" value="DUF8039"/>
    <property type="match status" value="1"/>
</dbReference>
<evidence type="ECO:0000313" key="5">
    <source>
        <dbReference type="Proteomes" id="UP000321393"/>
    </source>
</evidence>
<gene>
    <name evidence="4" type="ORF">E6C27_scaffold20G001590</name>
</gene>
<protein>
    <submittedName>
        <fullName evidence="4">Plant transposase</fullName>
    </submittedName>
</protein>
<organism evidence="4 5">
    <name type="scientific">Cucumis melo var. makuwa</name>
    <name type="common">Oriental melon</name>
    <dbReference type="NCBI Taxonomy" id="1194695"/>
    <lineage>
        <taxon>Eukaryota</taxon>
        <taxon>Viridiplantae</taxon>
        <taxon>Streptophyta</taxon>
        <taxon>Embryophyta</taxon>
        <taxon>Tracheophyta</taxon>
        <taxon>Spermatophyta</taxon>
        <taxon>Magnoliopsida</taxon>
        <taxon>eudicotyledons</taxon>
        <taxon>Gunneridae</taxon>
        <taxon>Pentapetalae</taxon>
        <taxon>rosids</taxon>
        <taxon>fabids</taxon>
        <taxon>Cucurbitales</taxon>
        <taxon>Cucurbitaceae</taxon>
        <taxon>Benincaseae</taxon>
        <taxon>Cucumis</taxon>
    </lineage>
</organism>
<evidence type="ECO:0000256" key="1">
    <source>
        <dbReference type="SAM" id="Coils"/>
    </source>
</evidence>
<evidence type="ECO:0000313" key="4">
    <source>
        <dbReference type="EMBL" id="KAA0036852.1"/>
    </source>
</evidence>
<evidence type="ECO:0000259" key="3">
    <source>
        <dbReference type="Pfam" id="PF26133"/>
    </source>
</evidence>
<dbReference type="OrthoDB" id="1742375at2759"/>
<keyword evidence="1" id="KW-0175">Coiled coil</keyword>
<feature type="region of interest" description="Disordered" evidence="2">
    <location>
        <begin position="315"/>
        <end position="334"/>
    </location>
</feature>
<dbReference type="InterPro" id="IPR058352">
    <property type="entry name" value="DUF8039"/>
</dbReference>
<dbReference type="AlphaFoldDB" id="A0A5A7T097"/>
<feature type="coiled-coil region" evidence="1">
    <location>
        <begin position="654"/>
        <end position="681"/>
    </location>
</feature>
<dbReference type="Pfam" id="PF03004">
    <property type="entry name" value="Transposase_24"/>
    <property type="match status" value="1"/>
</dbReference>
<comment type="caution">
    <text evidence="4">The sequence shown here is derived from an EMBL/GenBank/DDBJ whole genome shotgun (WGS) entry which is preliminary data.</text>
</comment>
<evidence type="ECO:0000256" key="2">
    <source>
        <dbReference type="SAM" id="MobiDB-lite"/>
    </source>
</evidence>